<dbReference type="AlphaFoldDB" id="A0A150PIW9"/>
<dbReference type="CDD" id="cd00712">
    <property type="entry name" value="AsnB"/>
    <property type="match status" value="1"/>
</dbReference>
<dbReference type="PANTHER" id="PTHR43284:SF1">
    <property type="entry name" value="ASPARAGINE SYNTHETASE"/>
    <property type="match status" value="1"/>
</dbReference>
<dbReference type="GO" id="GO:0004066">
    <property type="term" value="F:asparagine synthase (glutamine-hydrolyzing) activity"/>
    <property type="evidence" value="ECO:0007669"/>
    <property type="project" value="UniProtKB-EC"/>
</dbReference>
<evidence type="ECO:0000313" key="12">
    <source>
        <dbReference type="Proteomes" id="UP000075420"/>
    </source>
</evidence>
<gene>
    <name evidence="11" type="ORF">BE08_38905</name>
</gene>
<feature type="active site" description="For GATase activity" evidence="8">
    <location>
        <position position="2"/>
    </location>
</feature>
<dbReference type="InterPro" id="IPR033738">
    <property type="entry name" value="AsnB_N"/>
</dbReference>
<keyword evidence="4 9" id="KW-0547">Nucleotide-binding</keyword>
<evidence type="ECO:0000256" key="4">
    <source>
        <dbReference type="ARBA" id="ARBA00022741"/>
    </source>
</evidence>
<dbReference type="PIRSF" id="PIRSF001589">
    <property type="entry name" value="Asn_synthetase_glu-h"/>
    <property type="match status" value="1"/>
</dbReference>
<feature type="binding site" evidence="9">
    <location>
        <begin position="371"/>
        <end position="372"/>
    </location>
    <ligand>
        <name>ATP</name>
        <dbReference type="ChEBI" id="CHEBI:30616"/>
    </ligand>
</feature>
<dbReference type="EC" id="6.3.5.4" evidence="3"/>
<reference evidence="11 12" key="1">
    <citation type="submission" date="2014-02" db="EMBL/GenBank/DDBJ databases">
        <title>The small core and large imbalanced accessory genome model reveals a collaborative survival strategy of Sorangium cellulosum strains in nature.</title>
        <authorList>
            <person name="Han K."/>
            <person name="Peng R."/>
            <person name="Blom J."/>
            <person name="Li Y.-Z."/>
        </authorList>
    </citation>
    <scope>NUCLEOTIDE SEQUENCE [LARGE SCALE GENOMIC DNA]</scope>
    <source>
        <strain evidence="11 12">So0157-25</strain>
    </source>
</reference>
<evidence type="ECO:0000256" key="7">
    <source>
        <dbReference type="ARBA" id="ARBA00048741"/>
    </source>
</evidence>
<dbReference type="PANTHER" id="PTHR43284">
    <property type="entry name" value="ASPARAGINE SYNTHETASE (GLUTAMINE-HYDROLYZING)"/>
    <property type="match status" value="1"/>
</dbReference>
<dbReference type="NCBIfam" id="TIGR01536">
    <property type="entry name" value="asn_synth_AEB"/>
    <property type="match status" value="1"/>
</dbReference>
<feature type="binding site" evidence="9">
    <location>
        <position position="102"/>
    </location>
    <ligand>
        <name>L-glutamine</name>
        <dbReference type="ChEBI" id="CHEBI:58359"/>
    </ligand>
</feature>
<dbReference type="Proteomes" id="UP000075420">
    <property type="component" value="Unassembled WGS sequence"/>
</dbReference>
<comment type="catalytic activity">
    <reaction evidence="7">
        <text>L-aspartate + L-glutamine + ATP + H2O = L-asparagine + L-glutamate + AMP + diphosphate + H(+)</text>
        <dbReference type="Rhea" id="RHEA:12228"/>
        <dbReference type="ChEBI" id="CHEBI:15377"/>
        <dbReference type="ChEBI" id="CHEBI:15378"/>
        <dbReference type="ChEBI" id="CHEBI:29985"/>
        <dbReference type="ChEBI" id="CHEBI:29991"/>
        <dbReference type="ChEBI" id="CHEBI:30616"/>
        <dbReference type="ChEBI" id="CHEBI:33019"/>
        <dbReference type="ChEBI" id="CHEBI:58048"/>
        <dbReference type="ChEBI" id="CHEBI:58359"/>
        <dbReference type="ChEBI" id="CHEBI:456215"/>
        <dbReference type="EC" id="6.3.5.4"/>
    </reaction>
</comment>
<feature type="binding site" evidence="9">
    <location>
        <position position="289"/>
    </location>
    <ligand>
        <name>ATP</name>
        <dbReference type="ChEBI" id="CHEBI:30616"/>
    </ligand>
</feature>
<evidence type="ECO:0000256" key="6">
    <source>
        <dbReference type="ARBA" id="ARBA00022962"/>
    </source>
</evidence>
<accession>A0A150PIW9</accession>
<dbReference type="CDD" id="cd01991">
    <property type="entry name" value="Asn_synthase_B_C"/>
    <property type="match status" value="1"/>
</dbReference>
<name>A0A150PIW9_SORCE</name>
<comment type="caution">
    <text evidence="11">The sequence shown here is derived from an EMBL/GenBank/DDBJ whole genome shotgun (WGS) entry which is preliminary data.</text>
</comment>
<feature type="binding site" evidence="9">
    <location>
        <position position="263"/>
    </location>
    <ligand>
        <name>ATP</name>
        <dbReference type="ChEBI" id="CHEBI:30616"/>
    </ligand>
</feature>
<keyword evidence="8" id="KW-0028">Amino-acid biosynthesis</keyword>
<dbReference type="InterPro" id="IPR001962">
    <property type="entry name" value="Asn_synthase"/>
</dbReference>
<dbReference type="EMBL" id="JELY01001482">
    <property type="protein sequence ID" value="KYF55624.1"/>
    <property type="molecule type" value="Genomic_DNA"/>
</dbReference>
<dbReference type="InterPro" id="IPR029055">
    <property type="entry name" value="Ntn_hydrolases_N"/>
</dbReference>
<sequence length="601" mass="67573">MCSIAGIFNKKRPIGAAQHDEMASLLEAMHHRGPDARGALQCARWALLGSNRLRITDAGNPGADMPLTSADQRLTIVYNGEIYNHRDLRAWLSGFPFRTASDTEVILAAYEAWGLACVERLEGMFAFALFDSATQTGLIACDPTGQKTVYLWEDDDALVFASEIDPLIKDPYRRKDWDLDGLAEFTAHRFILGSATHVRQIRKLEPGTWMTRTPERQETGRFYRIPRGDLTRADVPAIQQEIRAAVVDGCRRTFDLEVPYGLLLSGGIDSTAVLAAARRAGLPMRTFSIGFQPTGQLLPRSTSVFDEFAFSRALAREHATQHAEITLSDTDYCDYLDRWIETAGEPLGSQEAPCLLRLFEEAGRETRVIFSGSGPDEIFDGYSYGRAMADVPLPELAERYFAAFHWAGKADLTQLIPHHDAARLTTDKYRRILSLYSDWPLDSLQAVQLLHFHGRLAVYEFRQMDLISMRHSVEARSPLASTELVRVAFDFQSRLKQLDGSEKGIYKQALADLVPQAIASRKKQGFPIPAEMWFSRPFAERAAILFDRGSVLSSAGLIDQRYLRRLWEDPDPATRNLFSRLYTAEGILRRQAPHLAPSRRA</sequence>
<evidence type="ECO:0000256" key="5">
    <source>
        <dbReference type="ARBA" id="ARBA00022840"/>
    </source>
</evidence>
<evidence type="ECO:0000256" key="8">
    <source>
        <dbReference type="PIRSR" id="PIRSR001589-1"/>
    </source>
</evidence>
<dbReference type="GO" id="GO:0006529">
    <property type="term" value="P:asparagine biosynthetic process"/>
    <property type="evidence" value="ECO:0007669"/>
    <property type="project" value="UniProtKB-KW"/>
</dbReference>
<dbReference type="SUPFAM" id="SSF52402">
    <property type="entry name" value="Adenine nucleotide alpha hydrolases-like"/>
    <property type="match status" value="1"/>
</dbReference>
<protein>
    <recommendedName>
        <fullName evidence="3">asparagine synthase (glutamine-hydrolyzing)</fullName>
        <ecNumber evidence="3">6.3.5.4</ecNumber>
    </recommendedName>
</protein>
<comment type="pathway">
    <text evidence="1">Amino-acid biosynthesis; L-asparagine biosynthesis; L-asparagine from L-aspartate (L-Gln route): step 1/1.</text>
</comment>
<dbReference type="InterPro" id="IPR017932">
    <property type="entry name" value="GATase_2_dom"/>
</dbReference>
<evidence type="ECO:0000256" key="2">
    <source>
        <dbReference type="ARBA" id="ARBA00005752"/>
    </source>
</evidence>
<keyword evidence="8" id="KW-0061">Asparagine biosynthesis</keyword>
<dbReference type="Pfam" id="PF00733">
    <property type="entry name" value="Asn_synthase"/>
    <property type="match status" value="1"/>
</dbReference>
<evidence type="ECO:0000259" key="10">
    <source>
        <dbReference type="PROSITE" id="PS51278"/>
    </source>
</evidence>
<evidence type="ECO:0000313" key="11">
    <source>
        <dbReference type="EMBL" id="KYF55624.1"/>
    </source>
</evidence>
<evidence type="ECO:0000256" key="1">
    <source>
        <dbReference type="ARBA" id="ARBA00005187"/>
    </source>
</evidence>
<dbReference type="GO" id="GO:0005829">
    <property type="term" value="C:cytosol"/>
    <property type="evidence" value="ECO:0007669"/>
    <property type="project" value="TreeGrafter"/>
</dbReference>
<feature type="domain" description="Glutamine amidotransferase type-2" evidence="10">
    <location>
        <begin position="2"/>
        <end position="215"/>
    </location>
</feature>
<evidence type="ECO:0000256" key="3">
    <source>
        <dbReference type="ARBA" id="ARBA00012737"/>
    </source>
</evidence>
<evidence type="ECO:0000256" key="9">
    <source>
        <dbReference type="PIRSR" id="PIRSR001589-2"/>
    </source>
</evidence>
<dbReference type="GO" id="GO:0005524">
    <property type="term" value="F:ATP binding"/>
    <property type="evidence" value="ECO:0007669"/>
    <property type="project" value="UniProtKB-KW"/>
</dbReference>
<dbReference type="InterPro" id="IPR051786">
    <property type="entry name" value="ASN_synthetase/amidase"/>
</dbReference>
<dbReference type="Pfam" id="PF13537">
    <property type="entry name" value="GATase_7"/>
    <property type="match status" value="1"/>
</dbReference>
<dbReference type="InterPro" id="IPR014729">
    <property type="entry name" value="Rossmann-like_a/b/a_fold"/>
</dbReference>
<comment type="similarity">
    <text evidence="2">Belongs to the asparagine synthetase family.</text>
</comment>
<dbReference type="PROSITE" id="PS51278">
    <property type="entry name" value="GATASE_TYPE_2"/>
    <property type="match status" value="1"/>
</dbReference>
<keyword evidence="5 9" id="KW-0067">ATP-binding</keyword>
<dbReference type="SUPFAM" id="SSF56235">
    <property type="entry name" value="N-terminal nucleophile aminohydrolases (Ntn hydrolases)"/>
    <property type="match status" value="1"/>
</dbReference>
<dbReference type="Gene3D" id="3.40.50.620">
    <property type="entry name" value="HUPs"/>
    <property type="match status" value="1"/>
</dbReference>
<organism evidence="11 12">
    <name type="scientific">Sorangium cellulosum</name>
    <name type="common">Polyangium cellulosum</name>
    <dbReference type="NCBI Taxonomy" id="56"/>
    <lineage>
        <taxon>Bacteria</taxon>
        <taxon>Pseudomonadati</taxon>
        <taxon>Myxococcota</taxon>
        <taxon>Polyangia</taxon>
        <taxon>Polyangiales</taxon>
        <taxon>Polyangiaceae</taxon>
        <taxon>Sorangium</taxon>
    </lineage>
</organism>
<dbReference type="InterPro" id="IPR006426">
    <property type="entry name" value="Asn_synth_AEB"/>
</dbReference>
<dbReference type="Gene3D" id="3.60.20.10">
    <property type="entry name" value="Glutamine Phosphoribosylpyrophosphate, subunit 1, domain 1"/>
    <property type="match status" value="1"/>
</dbReference>
<proteinExistence type="inferred from homology"/>
<keyword evidence="6 8" id="KW-0315">Glutamine amidotransferase</keyword>